<feature type="compositionally biased region" description="Low complexity" evidence="7">
    <location>
        <begin position="247"/>
        <end position="256"/>
    </location>
</feature>
<organism evidence="9 10">
    <name type="scientific">Anisodus tanguticus</name>
    <dbReference type="NCBI Taxonomy" id="243964"/>
    <lineage>
        <taxon>Eukaryota</taxon>
        <taxon>Viridiplantae</taxon>
        <taxon>Streptophyta</taxon>
        <taxon>Embryophyta</taxon>
        <taxon>Tracheophyta</taxon>
        <taxon>Spermatophyta</taxon>
        <taxon>Magnoliopsida</taxon>
        <taxon>eudicotyledons</taxon>
        <taxon>Gunneridae</taxon>
        <taxon>Pentapetalae</taxon>
        <taxon>asterids</taxon>
        <taxon>lamiids</taxon>
        <taxon>Solanales</taxon>
        <taxon>Solanaceae</taxon>
        <taxon>Solanoideae</taxon>
        <taxon>Hyoscyameae</taxon>
        <taxon>Anisodus</taxon>
    </lineage>
</organism>
<feature type="domain" description="CWF21" evidence="8">
    <location>
        <begin position="60"/>
        <end position="105"/>
    </location>
</feature>
<keyword evidence="4" id="KW-0747">Spliceosome</keyword>
<feature type="compositionally biased region" description="Basic residues" evidence="7">
    <location>
        <begin position="222"/>
        <end position="239"/>
    </location>
</feature>
<comment type="subcellular location">
    <subcellularLocation>
        <location evidence="1">Nucleus</location>
    </subcellularLocation>
</comment>
<dbReference type="PANTHER" id="PTHR36562:SF5">
    <property type="entry name" value="SERINE_ARGININE REPETITIVE MATRIX 2"/>
    <property type="match status" value="1"/>
</dbReference>
<evidence type="ECO:0000256" key="4">
    <source>
        <dbReference type="ARBA" id="ARBA00022728"/>
    </source>
</evidence>
<dbReference type="GO" id="GO:0008380">
    <property type="term" value="P:RNA splicing"/>
    <property type="evidence" value="ECO:0007669"/>
    <property type="project" value="UniProtKB-KW"/>
</dbReference>
<evidence type="ECO:0000256" key="5">
    <source>
        <dbReference type="ARBA" id="ARBA00023187"/>
    </source>
</evidence>
<keyword evidence="5" id="KW-0508">mRNA splicing</keyword>
<evidence type="ECO:0000256" key="7">
    <source>
        <dbReference type="SAM" id="MobiDB-lite"/>
    </source>
</evidence>
<feature type="region of interest" description="Disordered" evidence="7">
    <location>
        <begin position="571"/>
        <end position="756"/>
    </location>
</feature>
<dbReference type="InterPro" id="IPR013170">
    <property type="entry name" value="mRNA_splic_Cwf21_dom"/>
</dbReference>
<name>A0AAE1S9F0_9SOLA</name>
<evidence type="ECO:0000256" key="2">
    <source>
        <dbReference type="ARBA" id="ARBA00005954"/>
    </source>
</evidence>
<keyword evidence="10" id="KW-1185">Reference proteome</keyword>
<evidence type="ECO:0000256" key="1">
    <source>
        <dbReference type="ARBA" id="ARBA00004123"/>
    </source>
</evidence>
<sequence length="756" mass="87385">MYNGIGLQTPRGSGTNGHIQTNKFFVKPKTNKVLVDGGGKGYESGQGTAGVSRGANKDILEHDRKRQIQLKLLVLEEKLADQGYTDAEIAEKLEEARRNLEVASEDSGGSAYEKVSETQTHQIAAIKEKQMETLKAALKIGAEYETQKKHLDVLAHPEEIEDDDNDLAKEKDEGKRHKKKEKRRQHDDSSDTDNSGIHAKEPKKNHKKAHASSDSDTAGGNKSRKMSAKDKKNKKVGRRHYSDDSSSDSSSDSDSYSESDHEKKHVEVHRRHSEGDNDGRDAKTGKFQHRRRHDYGEDDHKNDRDVKNKMIQKEKRHVIEGKYDDGRDAKNKKSQRGKRHDSDSDGSDRDVKSKMIQEGRRRVTEGEYDDDCDAKNKKSQRGRRRNSDDDDDGSDRDVKSRKIQEGRRHVTEGEYDDGRDAKNKKSQRGRRHDSDDDDGSDRDVKNKKIQKDRRYGSDDREYDEGYNAKKNKTQKNKRSDSDKDEGEISSSDYSRGISDSDSERSYHRRKGVDRTKSERTNISGRRDDSGGRWESSVTKDRAFQEDDLKKTEGAQVLDRGLDTLKKLEKLYQSKEDVIGGSSASQELLRGKRKLDDESLDQREGKSRRRDSGKDEKYGRGVEDRSKDQQARRSGREYEGDDGVCDNKIQSGNELQRESRRENRDYEVRGQEITERRDDDRWERKHKRDGEEDQYQKHEKERDSRRGRHEQEEEHRSRTRDSYRGHDSHKSAKHDDSHSSGRRRYDDDKYADRQTRR</sequence>
<feature type="compositionally biased region" description="Basic and acidic residues" evidence="7">
    <location>
        <begin position="512"/>
        <end position="552"/>
    </location>
</feature>
<keyword evidence="3" id="KW-0507">mRNA processing</keyword>
<feature type="region of interest" description="Disordered" evidence="7">
    <location>
        <begin position="1"/>
        <end position="20"/>
    </location>
</feature>
<feature type="compositionally biased region" description="Basic and acidic residues" evidence="7">
    <location>
        <begin position="340"/>
        <end position="365"/>
    </location>
</feature>
<dbReference type="Pfam" id="PF08312">
    <property type="entry name" value="cwf21"/>
    <property type="match status" value="1"/>
</dbReference>
<evidence type="ECO:0000313" key="9">
    <source>
        <dbReference type="EMBL" id="KAK4364851.1"/>
    </source>
</evidence>
<feature type="compositionally biased region" description="Basic and acidic residues" evidence="7">
    <location>
        <begin position="166"/>
        <end position="175"/>
    </location>
</feature>
<dbReference type="Proteomes" id="UP001291623">
    <property type="component" value="Unassembled WGS sequence"/>
</dbReference>
<dbReference type="InterPro" id="IPR051372">
    <property type="entry name" value="CWC21"/>
</dbReference>
<evidence type="ECO:0000259" key="8">
    <source>
        <dbReference type="SMART" id="SM01115"/>
    </source>
</evidence>
<feature type="compositionally biased region" description="Basic and acidic residues" evidence="7">
    <location>
        <begin position="294"/>
        <end position="331"/>
    </location>
</feature>
<dbReference type="EMBL" id="JAVYJV010000008">
    <property type="protein sequence ID" value="KAK4364851.1"/>
    <property type="molecule type" value="Genomic_DNA"/>
</dbReference>
<gene>
    <name evidence="9" type="ORF">RND71_016209</name>
</gene>
<dbReference type="AlphaFoldDB" id="A0AAE1S9F0"/>
<comment type="similarity">
    <text evidence="2">Belongs to the CWC21 family.</text>
</comment>
<keyword evidence="6" id="KW-0539">Nucleus</keyword>
<evidence type="ECO:0000313" key="10">
    <source>
        <dbReference type="Proteomes" id="UP001291623"/>
    </source>
</evidence>
<dbReference type="GO" id="GO:0006397">
    <property type="term" value="P:mRNA processing"/>
    <property type="evidence" value="ECO:0007669"/>
    <property type="project" value="UniProtKB-KW"/>
</dbReference>
<proteinExistence type="inferred from homology"/>
<feature type="compositionally biased region" description="Polar residues" evidence="7">
    <location>
        <begin position="10"/>
        <end position="20"/>
    </location>
</feature>
<feature type="region of interest" description="Disordered" evidence="7">
    <location>
        <begin position="99"/>
        <end position="120"/>
    </location>
</feature>
<feature type="compositionally biased region" description="Basic and acidic residues" evidence="7">
    <location>
        <begin position="395"/>
        <end position="423"/>
    </location>
</feature>
<feature type="compositionally biased region" description="Basic and acidic residues" evidence="7">
    <location>
        <begin position="654"/>
        <end position="756"/>
    </location>
</feature>
<reference evidence="9" key="1">
    <citation type="submission" date="2023-12" db="EMBL/GenBank/DDBJ databases">
        <title>Genome assembly of Anisodus tanguticus.</title>
        <authorList>
            <person name="Wang Y.-J."/>
        </authorList>
    </citation>
    <scope>NUCLEOTIDE SEQUENCE</scope>
    <source>
        <strain evidence="9">KB-2021</strain>
        <tissue evidence="9">Leaf</tissue>
    </source>
</reference>
<dbReference type="SMART" id="SM01115">
    <property type="entry name" value="cwf21"/>
    <property type="match status" value="1"/>
</dbReference>
<dbReference type="GO" id="GO:0005681">
    <property type="term" value="C:spliceosomal complex"/>
    <property type="evidence" value="ECO:0007669"/>
    <property type="project" value="UniProtKB-KW"/>
</dbReference>
<dbReference type="PANTHER" id="PTHR36562">
    <property type="entry name" value="SERINE/ARGININE REPETITIVE MATRIX 2"/>
    <property type="match status" value="1"/>
</dbReference>
<accession>A0AAE1S9F0</accession>
<evidence type="ECO:0000256" key="6">
    <source>
        <dbReference type="ARBA" id="ARBA00023242"/>
    </source>
</evidence>
<feature type="region of interest" description="Disordered" evidence="7">
    <location>
        <begin position="148"/>
        <end position="553"/>
    </location>
</feature>
<feature type="compositionally biased region" description="Low complexity" evidence="7">
    <location>
        <begin position="489"/>
        <end position="499"/>
    </location>
</feature>
<feature type="compositionally biased region" description="Basic and acidic residues" evidence="7">
    <location>
        <begin position="148"/>
        <end position="158"/>
    </location>
</feature>
<evidence type="ECO:0000256" key="3">
    <source>
        <dbReference type="ARBA" id="ARBA00022664"/>
    </source>
</evidence>
<feature type="compositionally biased region" description="Basic and acidic residues" evidence="7">
    <location>
        <begin position="273"/>
        <end position="284"/>
    </location>
</feature>
<feature type="compositionally biased region" description="Basic and acidic residues" evidence="7">
    <location>
        <begin position="593"/>
        <end position="637"/>
    </location>
</feature>
<protein>
    <recommendedName>
        <fullName evidence="8">CWF21 domain-containing protein</fullName>
    </recommendedName>
</protein>
<comment type="caution">
    <text evidence="9">The sequence shown here is derived from an EMBL/GenBank/DDBJ whole genome shotgun (WGS) entry which is preliminary data.</text>
</comment>
<feature type="compositionally biased region" description="Basic residues" evidence="7">
    <location>
        <begin position="201"/>
        <end position="210"/>
    </location>
</feature>